<feature type="region of interest" description="Disordered" evidence="1">
    <location>
        <begin position="59"/>
        <end position="110"/>
    </location>
</feature>
<keyword evidence="2" id="KW-0812">Transmembrane</keyword>
<keyword evidence="2" id="KW-0472">Membrane</keyword>
<accession>A0A6G8AY59</accession>
<protein>
    <recommendedName>
        <fullName evidence="5">Gram-positive cocci surface proteins LPxTG domain-containing protein</fullName>
    </recommendedName>
</protein>
<reference evidence="3 4" key="1">
    <citation type="submission" date="2020-03" db="EMBL/GenBank/DDBJ databases">
        <title>Weissella sp. nov., isolated from Cybister lewisianus.</title>
        <authorList>
            <person name="Hyun D.-W."/>
            <person name="Bae J.-W."/>
        </authorList>
    </citation>
    <scope>NUCLEOTIDE SEQUENCE [LARGE SCALE GENOMIC DNA]</scope>
    <source>
        <strain evidence="3 4">HDW19</strain>
    </source>
</reference>
<organism evidence="3 4">
    <name type="scientific">Weissella coleopterorum</name>
    <dbReference type="NCBI Taxonomy" id="2714949"/>
    <lineage>
        <taxon>Bacteria</taxon>
        <taxon>Bacillati</taxon>
        <taxon>Bacillota</taxon>
        <taxon>Bacilli</taxon>
        <taxon>Lactobacillales</taxon>
        <taxon>Lactobacillaceae</taxon>
        <taxon>Weissella</taxon>
    </lineage>
</organism>
<keyword evidence="2" id="KW-1133">Transmembrane helix</keyword>
<feature type="transmembrane region" description="Helical" evidence="2">
    <location>
        <begin position="171"/>
        <end position="191"/>
    </location>
</feature>
<proteinExistence type="predicted"/>
<evidence type="ECO:0000313" key="4">
    <source>
        <dbReference type="Proteomes" id="UP000500741"/>
    </source>
</evidence>
<evidence type="ECO:0000256" key="2">
    <source>
        <dbReference type="SAM" id="Phobius"/>
    </source>
</evidence>
<dbReference type="AlphaFoldDB" id="A0A6G8AY59"/>
<gene>
    <name evidence="3" type="ORF">G7084_00495</name>
</gene>
<dbReference type="KEGG" id="wco:G7084_00495"/>
<dbReference type="EMBL" id="CP049888">
    <property type="protein sequence ID" value="QIL49936.1"/>
    <property type="molecule type" value="Genomic_DNA"/>
</dbReference>
<evidence type="ECO:0000256" key="1">
    <source>
        <dbReference type="SAM" id="MobiDB-lite"/>
    </source>
</evidence>
<name>A0A6G8AY59_9LACO</name>
<sequence length="197" mass="20004">MENTAKKVLATGVAMVAGGVVATSTTQVDVHADQVNDDTTAKVNTKGMNDLVIHLDSSANSEDIDDGTSFEPVDPGDGGDTTNPGDNGGSVTPIEPETPSNGEKPAIPDQVVTNPGVNNAVTKYNQALSSNGGDSSAQDVVQAKASLDEAIEKALPSTAVSRNDDSQKKNGFIGAILIGASALATALGLLIKKQFGK</sequence>
<evidence type="ECO:0008006" key="5">
    <source>
        <dbReference type="Google" id="ProtNLM"/>
    </source>
</evidence>
<dbReference type="Proteomes" id="UP000500741">
    <property type="component" value="Chromosome"/>
</dbReference>
<dbReference type="RefSeq" id="WP_166009050.1">
    <property type="nucleotide sequence ID" value="NZ_CP049888.1"/>
</dbReference>
<keyword evidence="4" id="KW-1185">Reference proteome</keyword>
<evidence type="ECO:0000313" key="3">
    <source>
        <dbReference type="EMBL" id="QIL49936.1"/>
    </source>
</evidence>